<reference evidence="1 2" key="1">
    <citation type="submission" date="2015-11" db="EMBL/GenBank/DDBJ databases">
        <title>Aspergillus lentulus strain IFM 54703T.</title>
        <authorList>
            <person name="Kusuya Y."/>
            <person name="Sakai K."/>
            <person name="Kamei K."/>
            <person name="Takahashi H."/>
            <person name="Yaguchi T."/>
        </authorList>
    </citation>
    <scope>NUCLEOTIDE SEQUENCE [LARGE SCALE GENOMIC DNA]</scope>
    <source>
        <strain evidence="1 2">IFM 54703</strain>
    </source>
</reference>
<proteinExistence type="predicted"/>
<accession>A0AAN4T916</accession>
<gene>
    <name evidence="1" type="ORF">ALT_2710</name>
</gene>
<protein>
    <recommendedName>
        <fullName evidence="3">AMP-binding enzyme C-terminal domain-containing protein</fullName>
    </recommendedName>
</protein>
<comment type="caution">
    <text evidence="1">The sequence shown here is derived from an EMBL/GenBank/DDBJ whole genome shotgun (WGS) entry which is preliminary data.</text>
</comment>
<organism evidence="1 2">
    <name type="scientific">Aspergillus lentulus</name>
    <dbReference type="NCBI Taxonomy" id="293939"/>
    <lineage>
        <taxon>Eukaryota</taxon>
        <taxon>Fungi</taxon>
        <taxon>Dikarya</taxon>
        <taxon>Ascomycota</taxon>
        <taxon>Pezizomycotina</taxon>
        <taxon>Eurotiomycetes</taxon>
        <taxon>Eurotiomycetidae</taxon>
        <taxon>Eurotiales</taxon>
        <taxon>Aspergillaceae</taxon>
        <taxon>Aspergillus</taxon>
        <taxon>Aspergillus subgen. Fumigati</taxon>
    </lineage>
</organism>
<dbReference type="EMBL" id="BCLY01000005">
    <property type="protein sequence ID" value="GAQ05389.1"/>
    <property type="molecule type" value="Genomic_DNA"/>
</dbReference>
<evidence type="ECO:0000313" key="1">
    <source>
        <dbReference type="EMBL" id="GAQ05389.1"/>
    </source>
</evidence>
<dbReference type="Gene3D" id="3.30.300.30">
    <property type="match status" value="1"/>
</dbReference>
<evidence type="ECO:0000313" key="2">
    <source>
        <dbReference type="Proteomes" id="UP000051487"/>
    </source>
</evidence>
<dbReference type="SUPFAM" id="SSF56801">
    <property type="entry name" value="Acetyl-CoA synthetase-like"/>
    <property type="match status" value="1"/>
</dbReference>
<dbReference type="InterPro" id="IPR045851">
    <property type="entry name" value="AMP-bd_C_sf"/>
</dbReference>
<name>A0AAN4T916_ASPLE</name>
<dbReference type="AlphaFoldDB" id="A0AAN4T916"/>
<evidence type="ECO:0008006" key="3">
    <source>
        <dbReference type="Google" id="ProtNLM"/>
    </source>
</evidence>
<sequence length="303" mass="33560">MPTARIPTNGYEDILQFADRPANPANSKWKFGQSFCPGLSRLDALLPSISDRFTVADGVNKVITYKELSRQPDRIASSLLALKSPFTKLQPFSGLPLWWRFSRLEQSTSRLTLWLRPPAWLSWSRTAGLQRYAGAVPVGREPASECFYILNNKQCLQPLGLSSDAGHLKENGTLVLKGRLCGDTEVKPNGIRIGHKDVEQTVLKASQGQLAHTTACVRSNLPASGDDEQAALKYMVAYCIFSSERVLGESYDAELTIQRILETLPLPGSMRPSILFPVDDLPRTAAGKLDRRTPEDLQIPTDH</sequence>
<dbReference type="Proteomes" id="UP000051487">
    <property type="component" value="Unassembled WGS sequence"/>
</dbReference>